<dbReference type="InterPro" id="IPR050570">
    <property type="entry name" value="Cell_wall_metabolism_enzyme"/>
</dbReference>
<evidence type="ECO:0000256" key="1">
    <source>
        <dbReference type="ARBA" id="ARBA00022729"/>
    </source>
</evidence>
<gene>
    <name evidence="7" type="ORF">DP120_07880</name>
</gene>
<dbReference type="Gene3D" id="2.70.70.10">
    <property type="entry name" value="Glucose Permease (Domain IIA)"/>
    <property type="match status" value="1"/>
</dbReference>
<dbReference type="Proteomes" id="UP000251002">
    <property type="component" value="Unassembled WGS sequence"/>
</dbReference>
<evidence type="ECO:0000313" key="7">
    <source>
        <dbReference type="EMBL" id="RAZ79520.1"/>
    </source>
</evidence>
<dbReference type="EMBL" id="QLZR01000002">
    <property type="protein sequence ID" value="RAZ79520.1"/>
    <property type="molecule type" value="Genomic_DNA"/>
</dbReference>
<dbReference type="GO" id="GO:0004222">
    <property type="term" value="F:metalloendopeptidase activity"/>
    <property type="evidence" value="ECO:0007669"/>
    <property type="project" value="TreeGrafter"/>
</dbReference>
<proteinExistence type="predicted"/>
<dbReference type="PANTHER" id="PTHR21666:SF270">
    <property type="entry name" value="MUREIN HYDROLASE ACTIVATOR ENVC"/>
    <property type="match status" value="1"/>
</dbReference>
<dbReference type="CDD" id="cd12797">
    <property type="entry name" value="M23_peptidase"/>
    <property type="match status" value="1"/>
</dbReference>
<dbReference type="InterPro" id="IPR016047">
    <property type="entry name" value="M23ase_b-sheet_dom"/>
</dbReference>
<comment type="caution">
    <text evidence="7">The sequence shown here is derived from an EMBL/GenBank/DDBJ whole genome shotgun (WGS) entry which is preliminary data.</text>
</comment>
<organism evidence="7 8">
    <name type="scientific">Planococcus halotolerans</name>
    <dbReference type="NCBI Taxonomy" id="2233542"/>
    <lineage>
        <taxon>Bacteria</taxon>
        <taxon>Bacillati</taxon>
        <taxon>Bacillota</taxon>
        <taxon>Bacilli</taxon>
        <taxon>Bacillales</taxon>
        <taxon>Caryophanaceae</taxon>
        <taxon>Planococcus</taxon>
    </lineage>
</organism>
<accession>A0A365L223</accession>
<dbReference type="RefSeq" id="WP_112223088.1">
    <property type="nucleotide sequence ID" value="NZ_CP047673.1"/>
</dbReference>
<keyword evidence="1 4" id="KW-0732">Signal</keyword>
<feature type="region of interest" description="Disordered" evidence="3">
    <location>
        <begin position="270"/>
        <end position="300"/>
    </location>
</feature>
<evidence type="ECO:0000259" key="6">
    <source>
        <dbReference type="Pfam" id="PF24568"/>
    </source>
</evidence>
<dbReference type="AlphaFoldDB" id="A0A365L223"/>
<feature type="compositionally biased region" description="Low complexity" evidence="3">
    <location>
        <begin position="278"/>
        <end position="294"/>
    </location>
</feature>
<sequence>MNSKSKWMLSVVSLLLAITMVTPSVSANDLSDLKKEQQEAERKKSELNSNINEKANAISENQSTLEKIVAQINELENKITETEDKINSVQAEIDQTIVEIEELKASIEELERKIAEREELLKERARAIQLSGGSVDYIDVLLGANSFVDFIDRFSAVNMLIEADRDIMREQAEDKKLLAEQKAEVESKLAEQEQRRAELEDLKASLDSKKKEQAGLKADLEAEQKRLAKEKSDLEKEHAEVIGVSNALAKKIADEQARLQEIARKAEEERKRKEAAERAAAQKAAASNQSSSSSVTTYSAPVQNSGGFIRPAAGRLSSNYGGRNIGAGHENHLGIDIANGIGTSINAAASGYVSYAGAMGTYGNVIMITHSINGQAYTTVYAHLSSIGVSVGQGVSQGQRIGGMGSTGRSTGSHLHFEIHIGSWNGARSNAVNPINYIGG</sequence>
<evidence type="ECO:0000256" key="4">
    <source>
        <dbReference type="SAM" id="SignalP"/>
    </source>
</evidence>
<keyword evidence="2" id="KW-0175">Coiled coil</keyword>
<feature type="signal peptide" evidence="4">
    <location>
        <begin position="1"/>
        <end position="27"/>
    </location>
</feature>
<feature type="domain" description="Peptidoglycan hydrolase PcsB coiled-coil" evidence="6">
    <location>
        <begin position="107"/>
        <end position="180"/>
    </location>
</feature>
<feature type="coiled-coil region" evidence="2">
    <location>
        <begin position="30"/>
        <end position="130"/>
    </location>
</feature>
<evidence type="ECO:0000256" key="2">
    <source>
        <dbReference type="SAM" id="Coils"/>
    </source>
</evidence>
<reference evidence="7 8" key="1">
    <citation type="submission" date="2018-06" db="EMBL/GenBank/DDBJ databases">
        <title>The draft genome sequences of strains SCU63 and S1.</title>
        <authorList>
            <person name="Gan L."/>
        </authorList>
    </citation>
    <scope>NUCLEOTIDE SEQUENCE [LARGE SCALE GENOMIC DNA]</scope>
    <source>
        <strain evidence="7 8">SCU63</strain>
    </source>
</reference>
<protein>
    <submittedName>
        <fullName evidence="7">Peptidase M23</fullName>
    </submittedName>
</protein>
<dbReference type="PANTHER" id="PTHR21666">
    <property type="entry name" value="PEPTIDASE-RELATED"/>
    <property type="match status" value="1"/>
</dbReference>
<dbReference type="InterPro" id="IPR011055">
    <property type="entry name" value="Dup_hybrid_motif"/>
</dbReference>
<dbReference type="SUPFAM" id="SSF51261">
    <property type="entry name" value="Duplicated hybrid motif"/>
    <property type="match status" value="1"/>
</dbReference>
<keyword evidence="8" id="KW-1185">Reference proteome</keyword>
<name>A0A365L223_9BACL</name>
<dbReference type="InterPro" id="IPR057309">
    <property type="entry name" value="PcsB_CC"/>
</dbReference>
<evidence type="ECO:0000259" key="5">
    <source>
        <dbReference type="Pfam" id="PF01551"/>
    </source>
</evidence>
<dbReference type="Pfam" id="PF01551">
    <property type="entry name" value="Peptidase_M23"/>
    <property type="match status" value="1"/>
</dbReference>
<feature type="domain" description="M23ase beta-sheet core" evidence="5">
    <location>
        <begin position="331"/>
        <end position="425"/>
    </location>
</feature>
<evidence type="ECO:0000313" key="8">
    <source>
        <dbReference type="Proteomes" id="UP000251002"/>
    </source>
</evidence>
<dbReference type="Gene3D" id="6.10.250.3150">
    <property type="match status" value="1"/>
</dbReference>
<evidence type="ECO:0000256" key="3">
    <source>
        <dbReference type="SAM" id="MobiDB-lite"/>
    </source>
</evidence>
<dbReference type="Pfam" id="PF24568">
    <property type="entry name" value="CC_PcsB"/>
    <property type="match status" value="1"/>
</dbReference>
<feature type="chain" id="PRO_5017000101" evidence="4">
    <location>
        <begin position="28"/>
        <end position="440"/>
    </location>
</feature>